<dbReference type="PROSITE" id="PS51257">
    <property type="entry name" value="PROKAR_LIPOPROTEIN"/>
    <property type="match status" value="1"/>
</dbReference>
<dbReference type="InterPro" id="IPR040580">
    <property type="entry name" value="DUF5627"/>
</dbReference>
<dbReference type="Gene3D" id="2.40.128.420">
    <property type="match status" value="1"/>
</dbReference>
<feature type="domain" description="DUF5627" evidence="3">
    <location>
        <begin position="199"/>
        <end position="348"/>
    </location>
</feature>
<dbReference type="Gene3D" id="2.60.40.1740">
    <property type="entry name" value="hypothetical protein (bacova_03559)"/>
    <property type="match status" value="1"/>
</dbReference>
<evidence type="ECO:0000259" key="3">
    <source>
        <dbReference type="Pfam" id="PF18620"/>
    </source>
</evidence>
<evidence type="ECO:0000313" key="4">
    <source>
        <dbReference type="EMBL" id="MCO6024693.1"/>
    </source>
</evidence>
<reference evidence="4 5" key="1">
    <citation type="submission" date="2022-06" db="EMBL/GenBank/DDBJ databases">
        <title>A taxonomic note on the genus Prevotella: Description of four novel genera and emended description of the genera Hallella and Xylanibacter.</title>
        <authorList>
            <person name="Hitch T.C.A."/>
        </authorList>
    </citation>
    <scope>NUCLEOTIDE SEQUENCE [LARGE SCALE GENOMIC DNA]</scope>
    <source>
        <strain evidence="4 5">DSM 100619</strain>
    </source>
</reference>
<evidence type="ECO:0000313" key="5">
    <source>
        <dbReference type="Proteomes" id="UP001204015"/>
    </source>
</evidence>
<feature type="domain" description="BT-3987-like N-terminal" evidence="2">
    <location>
        <begin position="35"/>
        <end position="160"/>
    </location>
</feature>
<evidence type="ECO:0000259" key="2">
    <source>
        <dbReference type="Pfam" id="PF08522"/>
    </source>
</evidence>
<dbReference type="Pfam" id="PF18620">
    <property type="entry name" value="DUF5627"/>
    <property type="match status" value="1"/>
</dbReference>
<keyword evidence="5" id="KW-1185">Reference proteome</keyword>
<accession>A0ABT1BWR1</accession>
<gene>
    <name evidence="4" type="ORF">NG821_02355</name>
</gene>
<name>A0ABT1BWR1_9BACT</name>
<sequence>MKKIITIASLVSVLAVLSIFSSCKNDDISFGNYDYQTVYFANQNPVRTITLGDDVYSTELDNEHKFQIYATLGGVESNSKNRTIKVVVDNDLVKNLYFSDGSAVQAMPAAYYSLDGNTITIPSGKIMGAVNIQLNDAFFNDPKSIGVNYVVPLRMVLASDSILSGKVNQGVSNPVLTKSDDWSIVPKNYTLYAVKFKNKWHGAWLSHGIDNINDNGTIKKVVRDAGNIEHDEVRYISTTGYKTCSYPISTLVTVMGNDNKETTKTLSCNLILTFDDNDKCTVTTNTDNCTASGSGTWTHQGAKKAWGDKDRDLLVLNYEVKYNYDYSPSVMHYKTYECVDSLVMRDRESKFETFDYKYKE</sequence>
<dbReference type="Proteomes" id="UP001204015">
    <property type="component" value="Unassembled WGS sequence"/>
</dbReference>
<dbReference type="InterPro" id="IPR013728">
    <property type="entry name" value="BT_3987-like_N"/>
</dbReference>
<dbReference type="Pfam" id="PF08522">
    <property type="entry name" value="BT_3987-like_N"/>
    <property type="match status" value="1"/>
</dbReference>
<keyword evidence="1" id="KW-0732">Signal</keyword>
<proteinExistence type="predicted"/>
<evidence type="ECO:0000256" key="1">
    <source>
        <dbReference type="SAM" id="SignalP"/>
    </source>
</evidence>
<protein>
    <submittedName>
        <fullName evidence="4">DUF5627 domain-containing protein</fullName>
    </submittedName>
</protein>
<feature type="signal peptide" evidence="1">
    <location>
        <begin position="1"/>
        <end position="23"/>
    </location>
</feature>
<comment type="caution">
    <text evidence="4">The sequence shown here is derived from an EMBL/GenBank/DDBJ whole genome shotgun (WGS) entry which is preliminary data.</text>
</comment>
<dbReference type="EMBL" id="JAMXLY010000005">
    <property type="protein sequence ID" value="MCO6024693.1"/>
    <property type="molecule type" value="Genomic_DNA"/>
</dbReference>
<organism evidence="4 5">
    <name type="scientific">Segatella cerevisiae</name>
    <dbReference type="NCBI Taxonomy" id="2053716"/>
    <lineage>
        <taxon>Bacteria</taxon>
        <taxon>Pseudomonadati</taxon>
        <taxon>Bacteroidota</taxon>
        <taxon>Bacteroidia</taxon>
        <taxon>Bacteroidales</taxon>
        <taxon>Prevotellaceae</taxon>
        <taxon>Segatella</taxon>
    </lineage>
</organism>
<dbReference type="RefSeq" id="WP_252760054.1">
    <property type="nucleotide sequence ID" value="NZ_JAMXLY010000005.1"/>
</dbReference>
<feature type="chain" id="PRO_5045562420" evidence="1">
    <location>
        <begin position="24"/>
        <end position="360"/>
    </location>
</feature>